<organism evidence="10 11">
    <name type="scientific">Testicularia cyperi</name>
    <dbReference type="NCBI Taxonomy" id="1882483"/>
    <lineage>
        <taxon>Eukaryota</taxon>
        <taxon>Fungi</taxon>
        <taxon>Dikarya</taxon>
        <taxon>Basidiomycota</taxon>
        <taxon>Ustilaginomycotina</taxon>
        <taxon>Ustilaginomycetes</taxon>
        <taxon>Ustilaginales</taxon>
        <taxon>Anthracoideaceae</taxon>
        <taxon>Testicularia</taxon>
    </lineage>
</organism>
<reference evidence="10 11" key="1">
    <citation type="journal article" date="2018" name="Mol. Biol. Evol.">
        <title>Broad Genomic Sampling Reveals a Smut Pathogenic Ancestry of the Fungal Clade Ustilaginomycotina.</title>
        <authorList>
            <person name="Kijpornyongpan T."/>
            <person name="Mondo S.J."/>
            <person name="Barry K."/>
            <person name="Sandor L."/>
            <person name="Lee J."/>
            <person name="Lipzen A."/>
            <person name="Pangilinan J."/>
            <person name="LaButti K."/>
            <person name="Hainaut M."/>
            <person name="Henrissat B."/>
            <person name="Grigoriev I.V."/>
            <person name="Spatafora J.W."/>
            <person name="Aime M.C."/>
        </authorList>
    </citation>
    <scope>NUCLEOTIDE SEQUENCE [LARGE SCALE GENOMIC DNA]</scope>
    <source>
        <strain evidence="10 11">MCA 3645</strain>
    </source>
</reference>
<dbReference type="PROSITE" id="PS00769">
    <property type="entry name" value="TRANSTHYRETIN_2"/>
    <property type="match status" value="1"/>
</dbReference>
<dbReference type="InterPro" id="IPR036817">
    <property type="entry name" value="Transthyretin/HIU_hydrolase_sf"/>
</dbReference>
<dbReference type="EC" id="3.5.2.17" evidence="8"/>
<dbReference type="STRING" id="1882483.A0A317XQ43"/>
<dbReference type="SUPFAM" id="SSF49472">
    <property type="entry name" value="Transthyretin (synonym: prealbumin)"/>
    <property type="match status" value="1"/>
</dbReference>
<dbReference type="Pfam" id="PF00576">
    <property type="entry name" value="Transthyretin"/>
    <property type="match status" value="1"/>
</dbReference>
<keyword evidence="11" id="KW-1185">Reference proteome</keyword>
<dbReference type="PROSITE" id="PS00768">
    <property type="entry name" value="TRANSTHYRETIN_1"/>
    <property type="match status" value="1"/>
</dbReference>
<evidence type="ECO:0000256" key="8">
    <source>
        <dbReference type="RuleBase" id="RU361270"/>
    </source>
</evidence>
<dbReference type="NCBIfam" id="TIGR02962">
    <property type="entry name" value="hdxy_isourate"/>
    <property type="match status" value="1"/>
</dbReference>
<feature type="binding site" evidence="7">
    <location>
        <position position="119"/>
    </location>
    <ligand>
        <name>substrate</name>
    </ligand>
</feature>
<accession>A0A317XQ43</accession>
<dbReference type="InterPro" id="IPR023416">
    <property type="entry name" value="Transthyretin/HIU_hydrolase_d"/>
</dbReference>
<dbReference type="GO" id="GO:0033971">
    <property type="term" value="F:hydroxyisourate hydrolase activity"/>
    <property type="evidence" value="ECO:0007669"/>
    <property type="project" value="UniProtKB-EC"/>
</dbReference>
<comment type="catalytic activity">
    <reaction evidence="1 8">
        <text>5-hydroxyisourate + H2O = 5-hydroxy-2-oxo-4-ureido-2,5-dihydro-1H-imidazole-5-carboxylate + H(+)</text>
        <dbReference type="Rhea" id="RHEA:23736"/>
        <dbReference type="ChEBI" id="CHEBI:15377"/>
        <dbReference type="ChEBI" id="CHEBI:15378"/>
        <dbReference type="ChEBI" id="CHEBI:18072"/>
        <dbReference type="ChEBI" id="CHEBI:58639"/>
        <dbReference type="EC" id="3.5.2.17"/>
    </reaction>
</comment>
<evidence type="ECO:0000256" key="5">
    <source>
        <dbReference type="ARBA" id="ARBA00022631"/>
    </source>
</evidence>
<feature type="domain" description="Transthyretin/hydroxyisourate hydrolase" evidence="9">
    <location>
        <begin position="1"/>
        <end position="121"/>
    </location>
</feature>
<evidence type="ECO:0000256" key="1">
    <source>
        <dbReference type="ARBA" id="ARBA00001043"/>
    </source>
</evidence>
<evidence type="ECO:0000256" key="3">
    <source>
        <dbReference type="ARBA" id="ARBA00009850"/>
    </source>
</evidence>
<evidence type="ECO:0000256" key="4">
    <source>
        <dbReference type="ARBA" id="ARBA00011881"/>
    </source>
</evidence>
<keyword evidence="5 8" id="KW-0659">Purine metabolism</keyword>
<evidence type="ECO:0000313" key="11">
    <source>
        <dbReference type="Proteomes" id="UP000246740"/>
    </source>
</evidence>
<dbReference type="InterPro" id="IPR023418">
    <property type="entry name" value="Thyroxine_BS"/>
</dbReference>
<dbReference type="SMART" id="SM00095">
    <property type="entry name" value="TR_THY"/>
    <property type="match status" value="1"/>
</dbReference>
<dbReference type="PANTHER" id="PTHR10395">
    <property type="entry name" value="URICASE AND TRANSTHYRETIN-RELATED"/>
    <property type="match status" value="1"/>
</dbReference>
<gene>
    <name evidence="10" type="ORF">BCV70DRAFT_174633</name>
</gene>
<dbReference type="CDD" id="cd05822">
    <property type="entry name" value="TLP_HIUase"/>
    <property type="match status" value="1"/>
</dbReference>
<dbReference type="InParanoid" id="A0A317XQ43"/>
<dbReference type="InterPro" id="IPR000895">
    <property type="entry name" value="Transthyretin/HIU_hydrolase"/>
</dbReference>
<dbReference type="Gene3D" id="2.60.40.180">
    <property type="entry name" value="Transthyretin/hydroxyisourate hydrolase domain"/>
    <property type="match status" value="1"/>
</dbReference>
<dbReference type="EMBL" id="KZ819192">
    <property type="protein sequence ID" value="PWZ00484.1"/>
    <property type="molecule type" value="Genomic_DNA"/>
</dbReference>
<dbReference type="InterPro" id="IPR023419">
    <property type="entry name" value="Transthyretin_CS"/>
</dbReference>
<comment type="similarity">
    <text evidence="3 8">Belongs to the transthyretin family. 5-hydroxyisourate hydrolase subfamily.</text>
</comment>
<dbReference type="FunCoup" id="A0A317XQ43">
    <property type="interactions" value="35"/>
</dbReference>
<keyword evidence="6 8" id="KW-0378">Hydrolase</keyword>
<evidence type="ECO:0000313" key="10">
    <source>
        <dbReference type="EMBL" id="PWZ00484.1"/>
    </source>
</evidence>
<dbReference type="PANTHER" id="PTHR10395:SF7">
    <property type="entry name" value="5-HYDROXYISOURATE HYDROLASE"/>
    <property type="match status" value="1"/>
</dbReference>
<dbReference type="OrthoDB" id="10265230at2759"/>
<dbReference type="InterPro" id="IPR014306">
    <property type="entry name" value="Hydroxyisourate_hydrolase"/>
</dbReference>
<name>A0A317XQ43_9BASI</name>
<feature type="binding site" evidence="7">
    <location>
        <position position="9"/>
    </location>
    <ligand>
        <name>substrate</name>
    </ligand>
</feature>
<dbReference type="PRINTS" id="PR00189">
    <property type="entry name" value="TRNSTHYRETIN"/>
</dbReference>
<evidence type="ECO:0000256" key="6">
    <source>
        <dbReference type="ARBA" id="ARBA00022801"/>
    </source>
</evidence>
<evidence type="ECO:0000256" key="7">
    <source>
        <dbReference type="PIRSR" id="PIRSR600895-51"/>
    </source>
</evidence>
<sequence length="122" mass="13394">MSKSPITCHVLDSTLGKPAANVQVKLESLSASSGQFETLATGATNQDGRCPDLLTGQSSKDVLRSKGIYKMTFYTGDYFGRASRPTFYPQVEIMFQLSDSPDAHYHIPLLLSPFSYTTYRGS</sequence>
<dbReference type="AlphaFoldDB" id="A0A317XQ43"/>
<feature type="binding site" evidence="7">
    <location>
        <position position="49"/>
    </location>
    <ligand>
        <name>substrate</name>
    </ligand>
</feature>
<dbReference type="FunFam" id="2.60.40.180:FF:000005">
    <property type="entry name" value="5-hydroxyisourate hydrolase"/>
    <property type="match status" value="1"/>
</dbReference>
<evidence type="ECO:0000256" key="2">
    <source>
        <dbReference type="ARBA" id="ARBA00002704"/>
    </source>
</evidence>
<dbReference type="Proteomes" id="UP000246740">
    <property type="component" value="Unassembled WGS sequence"/>
</dbReference>
<evidence type="ECO:0000259" key="9">
    <source>
        <dbReference type="SMART" id="SM00095"/>
    </source>
</evidence>
<protein>
    <recommendedName>
        <fullName evidence="8">5-hydroxyisourate hydrolase</fullName>
        <shortName evidence="8">HIU hydrolase</shortName>
        <shortName evidence="8">HIUHase</shortName>
        <ecNumber evidence="8">3.5.2.17</ecNumber>
    </recommendedName>
</protein>
<comment type="function">
    <text evidence="2">Catalyzes the hydrolysis of 5-hydroxyisourate (HIU) to 2-oxo-4-hydroxy-4-carboxy-5-ureidoimidazoline (OHCU).</text>
</comment>
<dbReference type="GO" id="GO:0006144">
    <property type="term" value="P:purine nucleobase metabolic process"/>
    <property type="evidence" value="ECO:0007669"/>
    <property type="project" value="UniProtKB-KW"/>
</dbReference>
<comment type="subunit">
    <text evidence="4 8">Homotetramer.</text>
</comment>
<proteinExistence type="inferred from homology"/>